<organism evidence="2 3">
    <name type="scientific">Dyella kyungheensis</name>
    <dbReference type="NCBI Taxonomy" id="1242174"/>
    <lineage>
        <taxon>Bacteria</taxon>
        <taxon>Pseudomonadati</taxon>
        <taxon>Pseudomonadota</taxon>
        <taxon>Gammaproteobacteria</taxon>
        <taxon>Lysobacterales</taxon>
        <taxon>Rhodanobacteraceae</taxon>
        <taxon>Dyella</taxon>
    </lineage>
</organism>
<dbReference type="EMBL" id="JADIKC010000011">
    <property type="protein sequence ID" value="MBM7123397.1"/>
    <property type="molecule type" value="Genomic_DNA"/>
</dbReference>
<feature type="domain" description="NADP-dependent oxidoreductase" evidence="1">
    <location>
        <begin position="24"/>
        <end position="325"/>
    </location>
</feature>
<dbReference type="Pfam" id="PF00248">
    <property type="entry name" value="Aldo_ket_red"/>
    <property type="match status" value="1"/>
</dbReference>
<protein>
    <submittedName>
        <fullName evidence="2">Aldo/keto reductase</fullName>
    </submittedName>
</protein>
<accession>A0ABS2JWI1</accession>
<dbReference type="InterPro" id="IPR023210">
    <property type="entry name" value="NADP_OxRdtase_dom"/>
</dbReference>
<dbReference type="Proteomes" id="UP001430065">
    <property type="component" value="Unassembled WGS sequence"/>
</dbReference>
<dbReference type="Gene3D" id="3.20.20.100">
    <property type="entry name" value="NADP-dependent oxidoreductase domain"/>
    <property type="match status" value="1"/>
</dbReference>
<comment type="caution">
    <text evidence="2">The sequence shown here is derived from an EMBL/GenBank/DDBJ whole genome shotgun (WGS) entry which is preliminary data.</text>
</comment>
<dbReference type="RefSeq" id="WP_204637849.1">
    <property type="nucleotide sequence ID" value="NZ_JADIKC010000011.1"/>
</dbReference>
<reference evidence="2 3" key="1">
    <citation type="submission" date="2020-10" db="EMBL/GenBank/DDBJ databases">
        <title>Phylogeny of dyella-like bacteria.</title>
        <authorList>
            <person name="Fu J."/>
        </authorList>
    </citation>
    <scope>NUCLEOTIDE SEQUENCE [LARGE SCALE GENOMIC DNA]</scope>
    <source>
        <strain evidence="2 3">THG-B117</strain>
    </source>
</reference>
<gene>
    <name evidence="2" type="ORF">ISP20_19700</name>
</gene>
<evidence type="ECO:0000259" key="1">
    <source>
        <dbReference type="Pfam" id="PF00248"/>
    </source>
</evidence>
<dbReference type="SUPFAM" id="SSF51430">
    <property type="entry name" value="NAD(P)-linked oxidoreductase"/>
    <property type="match status" value="1"/>
</dbReference>
<dbReference type="InterPro" id="IPR020471">
    <property type="entry name" value="AKR"/>
</dbReference>
<dbReference type="PANTHER" id="PTHR42686:SF1">
    <property type="entry name" value="GH17980P-RELATED"/>
    <property type="match status" value="1"/>
</dbReference>
<dbReference type="PANTHER" id="PTHR42686">
    <property type="entry name" value="GH17980P-RELATED"/>
    <property type="match status" value="1"/>
</dbReference>
<evidence type="ECO:0000313" key="3">
    <source>
        <dbReference type="Proteomes" id="UP001430065"/>
    </source>
</evidence>
<name>A0ABS2JWI1_9GAMM</name>
<keyword evidence="3" id="KW-1185">Reference proteome</keyword>
<sequence>MPAQHEQQISPVQPGGSDARLASLAFGGAPAGNLYAGVGDEAAREAIAHAWHHGIRHFDTAPYYGYGLSETRIGDALQGIERSSYTLSTKVGRLIDIDEDRKDRSDGFAVDGRRAYFNYTRDGILRSLESSIRRLRTGRIDLLLLHDIGELTHGARHPQVLKQALDEALPAMAELRDQGVVGGIGLGVNEEAVCLEVMDRFPLDAIMLAGRYTLFEQARSKTVMARAEADGVAVLIAGPYNSGLLGADAGPGDTYDYAPASPAIKERAQQLYDLCAQAGTSVGAAALQFPLAHPAVTKVVCGLRSVSEVDDAMARMRATVPAATWASLIEQGLLDTSVPTP</sequence>
<evidence type="ECO:0000313" key="2">
    <source>
        <dbReference type="EMBL" id="MBM7123397.1"/>
    </source>
</evidence>
<proteinExistence type="predicted"/>
<dbReference type="InterPro" id="IPR036812">
    <property type="entry name" value="NAD(P)_OxRdtase_dom_sf"/>
</dbReference>